<evidence type="ECO:0000313" key="2">
    <source>
        <dbReference type="Proteomes" id="UP000006228"/>
    </source>
</evidence>
<evidence type="ECO:0000313" key="1">
    <source>
        <dbReference type="EMBL" id="EGA68108.1"/>
    </source>
</evidence>
<reference evidence="1 2" key="1">
    <citation type="journal article" date="2012" name="Int. J. Syst. Evol. Microbiol.">
        <title>Vibrio caribbeanicus sp. nov., isolated from the marine sponge Scleritoderma cyanea.</title>
        <authorList>
            <person name="Hoffmann M."/>
            <person name="Monday S.R."/>
            <person name="Allard M.W."/>
            <person name="Strain E.A."/>
            <person name="Whittaker P."/>
            <person name="Naum M."/>
            <person name="McCarthy P.J."/>
            <person name="Lopez J.V."/>
            <person name="Fischer M."/>
            <person name="Brown E.W."/>
        </authorList>
    </citation>
    <scope>NUCLEOTIDE SEQUENCE [LARGE SCALE GENOMIC DNA]</scope>
    <source>
        <strain evidence="2">DSMZ 21326</strain>
    </source>
</reference>
<gene>
    <name evidence="1" type="ORF">VISI1226_15246</name>
</gene>
<dbReference type="EMBL" id="AEVT01000117">
    <property type="protein sequence ID" value="EGA68108.1"/>
    <property type="molecule type" value="Genomic_DNA"/>
</dbReference>
<protein>
    <submittedName>
        <fullName evidence="1">Uncharacterized protein</fullName>
    </submittedName>
</protein>
<organism evidence="1 2">
    <name type="scientific">Vibrio sinaloensis DSM 21326</name>
    <dbReference type="NCBI Taxonomy" id="945550"/>
    <lineage>
        <taxon>Bacteria</taxon>
        <taxon>Pseudomonadati</taxon>
        <taxon>Pseudomonadota</taxon>
        <taxon>Gammaproteobacteria</taxon>
        <taxon>Vibrionales</taxon>
        <taxon>Vibrionaceae</taxon>
        <taxon>Vibrio</taxon>
        <taxon>Vibrio oreintalis group</taxon>
    </lineage>
</organism>
<dbReference type="AlphaFoldDB" id="E8MCT2"/>
<name>E8MCT2_PHOS4</name>
<dbReference type="Proteomes" id="UP000006228">
    <property type="component" value="Unassembled WGS sequence"/>
</dbReference>
<proteinExistence type="predicted"/>
<sequence length="39" mass="4537">MISVIGDLRVLPDTFDDRQVESTVAMNTTHSVFSHYYQY</sequence>
<comment type="caution">
    <text evidence="1">The sequence shown here is derived from an EMBL/GenBank/DDBJ whole genome shotgun (WGS) entry which is preliminary data.</text>
</comment>
<accession>E8MCT2</accession>